<dbReference type="GeneTree" id="ENSGT00940000172979"/>
<dbReference type="KEGG" id="tru:101071844"/>
<dbReference type="CTD" id="100192217"/>
<sequence length="105" mass="11668">MVSFKDAVMAITLITVCVLATHTSLAHPGCCSSYMKSRIPFRIIKGYSVQTVTEICPIDAIIFHTALGKACTNPASKWVMAYIQKLSNKARKVHKTSQKQKEHPF</sequence>
<keyword evidence="5" id="KW-1185">Reference proteome</keyword>
<dbReference type="GO" id="GO:0006955">
    <property type="term" value="P:immune response"/>
    <property type="evidence" value="ECO:0007669"/>
    <property type="project" value="InterPro"/>
</dbReference>
<keyword evidence="1" id="KW-0202">Cytokine</keyword>
<dbReference type="GeneID" id="101071844"/>
<evidence type="ECO:0000256" key="1">
    <source>
        <dbReference type="ARBA" id="ARBA00022514"/>
    </source>
</evidence>
<feature type="signal peptide" evidence="2">
    <location>
        <begin position="1"/>
        <end position="26"/>
    </location>
</feature>
<dbReference type="SMART" id="SM00199">
    <property type="entry name" value="SCY"/>
    <property type="match status" value="1"/>
</dbReference>
<proteinExistence type="predicted"/>
<dbReference type="AlphaFoldDB" id="A0A3B5K9B1"/>
<dbReference type="SUPFAM" id="SSF54117">
    <property type="entry name" value="Interleukin 8-like chemokines"/>
    <property type="match status" value="1"/>
</dbReference>
<evidence type="ECO:0000313" key="4">
    <source>
        <dbReference type="Ensembl" id="ENSTRUP00000052532.1"/>
    </source>
</evidence>
<dbReference type="PANTHER" id="PTHR12015">
    <property type="entry name" value="SMALL INDUCIBLE CYTOKINE A"/>
    <property type="match status" value="1"/>
</dbReference>
<keyword evidence="2" id="KW-0732">Signal</keyword>
<reference evidence="4 5" key="1">
    <citation type="journal article" date="2011" name="Genome Biol. Evol.">
        <title>Integration of the genetic map and genome assembly of fugu facilitates insights into distinct features of genome evolution in teleosts and mammals.</title>
        <authorList>
            <person name="Kai W."/>
            <person name="Kikuchi K."/>
            <person name="Tohari S."/>
            <person name="Chew A.K."/>
            <person name="Tay A."/>
            <person name="Fujiwara A."/>
            <person name="Hosoya S."/>
            <person name="Suetake H."/>
            <person name="Naruse K."/>
            <person name="Brenner S."/>
            <person name="Suzuki Y."/>
            <person name="Venkatesh B."/>
        </authorList>
    </citation>
    <scope>NUCLEOTIDE SEQUENCE [LARGE SCALE GENOMIC DNA]</scope>
</reference>
<dbReference type="InterPro" id="IPR039809">
    <property type="entry name" value="Chemokine_b/g/d"/>
</dbReference>
<evidence type="ECO:0000256" key="2">
    <source>
        <dbReference type="SAM" id="SignalP"/>
    </source>
</evidence>
<protein>
    <submittedName>
        <fullName evidence="4">C-C motif chemokine 20-like</fullName>
    </submittedName>
</protein>
<gene>
    <name evidence="4" type="primary">ccl20a.3</name>
</gene>
<dbReference type="Gene3D" id="2.40.50.40">
    <property type="match status" value="1"/>
</dbReference>
<dbReference type="InParanoid" id="A0A3B5K9B1"/>
<organism evidence="4 5">
    <name type="scientific">Takifugu rubripes</name>
    <name type="common">Japanese pufferfish</name>
    <name type="synonym">Fugu rubripes</name>
    <dbReference type="NCBI Taxonomy" id="31033"/>
    <lineage>
        <taxon>Eukaryota</taxon>
        <taxon>Metazoa</taxon>
        <taxon>Chordata</taxon>
        <taxon>Craniata</taxon>
        <taxon>Vertebrata</taxon>
        <taxon>Euteleostomi</taxon>
        <taxon>Actinopterygii</taxon>
        <taxon>Neopterygii</taxon>
        <taxon>Teleostei</taxon>
        <taxon>Neoteleostei</taxon>
        <taxon>Acanthomorphata</taxon>
        <taxon>Eupercaria</taxon>
        <taxon>Tetraodontiformes</taxon>
        <taxon>Tetradontoidea</taxon>
        <taxon>Tetraodontidae</taxon>
        <taxon>Takifugu</taxon>
    </lineage>
</organism>
<dbReference type="InterPro" id="IPR001811">
    <property type="entry name" value="Chemokine_IL8-like_dom"/>
</dbReference>
<reference evidence="4" key="3">
    <citation type="submission" date="2025-09" db="UniProtKB">
        <authorList>
            <consortium name="Ensembl"/>
        </authorList>
    </citation>
    <scope>IDENTIFICATION</scope>
</reference>
<reference evidence="4" key="2">
    <citation type="submission" date="2025-08" db="UniProtKB">
        <authorList>
            <consortium name="Ensembl"/>
        </authorList>
    </citation>
    <scope>IDENTIFICATION</scope>
</reference>
<dbReference type="OMA" id="WVMANIR"/>
<dbReference type="GO" id="GO:0005615">
    <property type="term" value="C:extracellular space"/>
    <property type="evidence" value="ECO:0007669"/>
    <property type="project" value="UniProtKB-KW"/>
</dbReference>
<dbReference type="RefSeq" id="XP_003975662.1">
    <property type="nucleotide sequence ID" value="XM_003975613.3"/>
</dbReference>
<evidence type="ECO:0000259" key="3">
    <source>
        <dbReference type="SMART" id="SM00199"/>
    </source>
</evidence>
<dbReference type="PANTHER" id="PTHR12015:SF190">
    <property type="entry name" value="C-C MOTIF CHEMOKINE"/>
    <property type="match status" value="1"/>
</dbReference>
<dbReference type="Pfam" id="PF00048">
    <property type="entry name" value="IL8"/>
    <property type="match status" value="1"/>
</dbReference>
<feature type="domain" description="Chemokine interleukin-8-like" evidence="3">
    <location>
        <begin position="27"/>
        <end position="86"/>
    </location>
</feature>
<dbReference type="Ensembl" id="ENSTRUT00000050374.2">
    <property type="protein sequence ID" value="ENSTRUP00000052532.1"/>
    <property type="gene ID" value="ENSTRUG00000025654.2"/>
</dbReference>
<evidence type="ECO:0000313" key="5">
    <source>
        <dbReference type="Proteomes" id="UP000005226"/>
    </source>
</evidence>
<name>A0A3B5K9B1_TAKRU</name>
<dbReference type="GO" id="GO:0008009">
    <property type="term" value="F:chemokine activity"/>
    <property type="evidence" value="ECO:0007669"/>
    <property type="project" value="InterPro"/>
</dbReference>
<dbReference type="Proteomes" id="UP000005226">
    <property type="component" value="Chromosome 22"/>
</dbReference>
<dbReference type="FunCoup" id="A0A3B5K9B1">
    <property type="interactions" value="66"/>
</dbReference>
<feature type="chain" id="PRO_5017320486" evidence="2">
    <location>
        <begin position="27"/>
        <end position="105"/>
    </location>
</feature>
<dbReference type="OrthoDB" id="8870994at2759"/>
<dbReference type="InterPro" id="IPR036048">
    <property type="entry name" value="Interleukin_8-like_sf"/>
</dbReference>
<dbReference type="STRING" id="31033.ENSTRUP00000052532"/>
<accession>A0A3B5K9B1</accession>